<accession>A0AAV9Q3P9</accession>
<feature type="compositionally biased region" description="Polar residues" evidence="1">
    <location>
        <begin position="159"/>
        <end position="172"/>
    </location>
</feature>
<keyword evidence="3" id="KW-1185">Reference proteome</keyword>
<reference evidence="2 3" key="1">
    <citation type="submission" date="2023-06" db="EMBL/GenBank/DDBJ databases">
        <title>Black Yeasts Isolated from many extreme environments.</title>
        <authorList>
            <person name="Coleine C."/>
            <person name="Stajich J.E."/>
            <person name="Selbmann L."/>
        </authorList>
    </citation>
    <scope>NUCLEOTIDE SEQUENCE [LARGE SCALE GENOMIC DNA]</scope>
    <source>
        <strain evidence="2 3">CCFEE 5887</strain>
    </source>
</reference>
<gene>
    <name evidence="2" type="ORF">LTR25_007246</name>
</gene>
<dbReference type="Proteomes" id="UP001345827">
    <property type="component" value="Unassembled WGS sequence"/>
</dbReference>
<organism evidence="2 3">
    <name type="scientific">Vermiconidia calcicola</name>
    <dbReference type="NCBI Taxonomy" id="1690605"/>
    <lineage>
        <taxon>Eukaryota</taxon>
        <taxon>Fungi</taxon>
        <taxon>Dikarya</taxon>
        <taxon>Ascomycota</taxon>
        <taxon>Pezizomycotina</taxon>
        <taxon>Dothideomycetes</taxon>
        <taxon>Dothideomycetidae</taxon>
        <taxon>Mycosphaerellales</taxon>
        <taxon>Extremaceae</taxon>
        <taxon>Vermiconidia</taxon>
    </lineage>
</organism>
<protein>
    <submittedName>
        <fullName evidence="2">Uncharacterized protein</fullName>
    </submittedName>
</protein>
<evidence type="ECO:0000313" key="2">
    <source>
        <dbReference type="EMBL" id="KAK5533380.1"/>
    </source>
</evidence>
<feature type="region of interest" description="Disordered" evidence="1">
    <location>
        <begin position="66"/>
        <end position="141"/>
    </location>
</feature>
<sequence length="187" mass="20445">MAQGLLKKPSKPAAPAKSGLTKKGSRTFAPKKAKLLKQAKITKKYTAGLTAKTEAMLGERVGHLELLGHGRKKNTGAADAGKGGKKSETHFVPRSAHGDGIWKHQSVREFVAKGRSPSAHRHRTSSVQNTSYQENKRERLYRPLSVTMTEHLGYGAEASMSSLATPDSSNAQLVYRTRENPQQKDTR</sequence>
<name>A0AAV9Q3P9_9PEZI</name>
<feature type="compositionally biased region" description="Low complexity" evidence="1">
    <location>
        <begin position="1"/>
        <end position="19"/>
    </location>
</feature>
<feature type="region of interest" description="Disordered" evidence="1">
    <location>
        <begin position="158"/>
        <end position="187"/>
    </location>
</feature>
<dbReference type="InterPro" id="IPR019034">
    <property type="entry name" value="UPF0390"/>
</dbReference>
<dbReference type="AlphaFoldDB" id="A0AAV9Q3P9"/>
<feature type="compositionally biased region" description="Basic and acidic residues" evidence="1">
    <location>
        <begin position="85"/>
        <end position="112"/>
    </location>
</feature>
<feature type="compositionally biased region" description="Basic and acidic residues" evidence="1">
    <location>
        <begin position="176"/>
        <end position="187"/>
    </location>
</feature>
<evidence type="ECO:0000256" key="1">
    <source>
        <dbReference type="SAM" id="MobiDB-lite"/>
    </source>
</evidence>
<feature type="region of interest" description="Disordered" evidence="1">
    <location>
        <begin position="1"/>
        <end position="31"/>
    </location>
</feature>
<comment type="caution">
    <text evidence="2">The sequence shown here is derived from an EMBL/GenBank/DDBJ whole genome shotgun (WGS) entry which is preliminary data.</text>
</comment>
<evidence type="ECO:0000313" key="3">
    <source>
        <dbReference type="Proteomes" id="UP001345827"/>
    </source>
</evidence>
<proteinExistence type="predicted"/>
<dbReference type="EMBL" id="JAXLQG010000013">
    <property type="protein sequence ID" value="KAK5533380.1"/>
    <property type="molecule type" value="Genomic_DNA"/>
</dbReference>
<dbReference type="Pfam" id="PF09495">
    <property type="entry name" value="DUF2462"/>
    <property type="match status" value="1"/>
</dbReference>